<feature type="domain" description="GtrA/DPMS transmembrane" evidence="7">
    <location>
        <begin position="22"/>
        <end position="139"/>
    </location>
</feature>
<dbReference type="RefSeq" id="WP_125586526.1">
    <property type="nucleotide sequence ID" value="NZ_JBHTMO010000021.1"/>
</dbReference>
<dbReference type="Pfam" id="PF04138">
    <property type="entry name" value="GtrA_DPMS_TM"/>
    <property type="match status" value="1"/>
</dbReference>
<evidence type="ECO:0000313" key="8">
    <source>
        <dbReference type="EMBL" id="MFD1393294.1"/>
    </source>
</evidence>
<dbReference type="InterPro" id="IPR007267">
    <property type="entry name" value="GtrA_DPMS_TM"/>
</dbReference>
<organism evidence="8 9">
    <name type="scientific">Lacticaseibacillus jixianensis</name>
    <dbReference type="NCBI Taxonomy" id="2486012"/>
    <lineage>
        <taxon>Bacteria</taxon>
        <taxon>Bacillati</taxon>
        <taxon>Bacillota</taxon>
        <taxon>Bacilli</taxon>
        <taxon>Lactobacillales</taxon>
        <taxon>Lactobacillaceae</taxon>
        <taxon>Lacticaseibacillus</taxon>
    </lineage>
</organism>
<accession>A0ABW4B911</accession>
<name>A0ABW4B911_9LACO</name>
<keyword evidence="4 6" id="KW-1133">Transmembrane helix</keyword>
<dbReference type="Proteomes" id="UP001597249">
    <property type="component" value="Unassembled WGS sequence"/>
</dbReference>
<evidence type="ECO:0000256" key="5">
    <source>
        <dbReference type="ARBA" id="ARBA00023136"/>
    </source>
</evidence>
<evidence type="ECO:0000256" key="3">
    <source>
        <dbReference type="ARBA" id="ARBA00022692"/>
    </source>
</evidence>
<feature type="transmembrane region" description="Helical" evidence="6">
    <location>
        <begin position="83"/>
        <end position="108"/>
    </location>
</feature>
<keyword evidence="3 6" id="KW-0812">Transmembrane</keyword>
<keyword evidence="5 6" id="KW-0472">Membrane</keyword>
<feature type="transmembrane region" description="Helical" evidence="6">
    <location>
        <begin position="120"/>
        <end position="140"/>
    </location>
</feature>
<dbReference type="PANTHER" id="PTHR38459:SF5">
    <property type="entry name" value="CELL WALL TEICHOIC ACID GLYCOSYLATION PROTEIN GTCA"/>
    <property type="match status" value="1"/>
</dbReference>
<evidence type="ECO:0000256" key="6">
    <source>
        <dbReference type="SAM" id="Phobius"/>
    </source>
</evidence>
<evidence type="ECO:0000256" key="4">
    <source>
        <dbReference type="ARBA" id="ARBA00022989"/>
    </source>
</evidence>
<evidence type="ECO:0000259" key="7">
    <source>
        <dbReference type="Pfam" id="PF04138"/>
    </source>
</evidence>
<evidence type="ECO:0000256" key="1">
    <source>
        <dbReference type="ARBA" id="ARBA00004141"/>
    </source>
</evidence>
<evidence type="ECO:0000313" key="9">
    <source>
        <dbReference type="Proteomes" id="UP001597249"/>
    </source>
</evidence>
<keyword evidence="9" id="KW-1185">Reference proteome</keyword>
<proteinExistence type="inferred from homology"/>
<feature type="transmembrane region" description="Helical" evidence="6">
    <location>
        <begin position="53"/>
        <end position="71"/>
    </location>
</feature>
<dbReference type="EMBL" id="JBHTMO010000021">
    <property type="protein sequence ID" value="MFD1393294.1"/>
    <property type="molecule type" value="Genomic_DNA"/>
</dbReference>
<evidence type="ECO:0000256" key="2">
    <source>
        <dbReference type="ARBA" id="ARBA00009399"/>
    </source>
</evidence>
<dbReference type="InterPro" id="IPR051401">
    <property type="entry name" value="GtrA_CellWall_Glycosyl"/>
</dbReference>
<gene>
    <name evidence="8" type="ORF">ACFQ3L_06880</name>
</gene>
<comment type="similarity">
    <text evidence="2">Belongs to the GtrA family.</text>
</comment>
<reference evidence="9" key="1">
    <citation type="journal article" date="2019" name="Int. J. Syst. Evol. Microbiol.">
        <title>The Global Catalogue of Microorganisms (GCM) 10K type strain sequencing project: providing services to taxonomists for standard genome sequencing and annotation.</title>
        <authorList>
            <consortium name="The Broad Institute Genomics Platform"/>
            <consortium name="The Broad Institute Genome Sequencing Center for Infectious Disease"/>
            <person name="Wu L."/>
            <person name="Ma J."/>
        </authorList>
    </citation>
    <scope>NUCLEOTIDE SEQUENCE [LARGE SCALE GENOMIC DNA]</scope>
    <source>
        <strain evidence="9">CCM 8911</strain>
    </source>
</reference>
<protein>
    <submittedName>
        <fullName evidence="8">GtrA family protein</fullName>
    </submittedName>
</protein>
<comment type="subcellular location">
    <subcellularLocation>
        <location evidence="1">Membrane</location>
        <topology evidence="1">Multi-pass membrane protein</topology>
    </subcellularLocation>
</comment>
<feature type="transmembrane region" description="Helical" evidence="6">
    <location>
        <begin position="21"/>
        <end position="41"/>
    </location>
</feature>
<dbReference type="PANTHER" id="PTHR38459">
    <property type="entry name" value="PROPHAGE BACTOPRENOL-LINKED GLUCOSE TRANSLOCASE HOMOLOG"/>
    <property type="match status" value="1"/>
</dbReference>
<sequence length="145" mass="16846">MRFYRQFRAYLVRRKVWEVTAYLFFGILTTLVNVLIFSVAFRLLELPWPTSNSLSWLVSVIFAFFTNKLWVFHSGASGTRSTLWTLLKFMLVRILSYGLDMLTMWLIIDAMHGNELIAKLITQVLVVAVNYIFSKLFVFADSNSG</sequence>
<comment type="caution">
    <text evidence="8">The sequence shown here is derived from an EMBL/GenBank/DDBJ whole genome shotgun (WGS) entry which is preliminary data.</text>
</comment>